<sequence length="177" mass="20992">MEDFLSKDSEVFQYNYGRVNGICPERVSSFSSSFPKKSTNLDTDHHHLSFDMEILTRWIPRDFLKMLVPILYFQDIQKKNFEKKADTLSAKAVPTAQELNLCHKLRGHGYWKRNGFWYCTTKDLDLNYRDEYGPKFFSSYNSFVAWESQIQSKIYEAKLEENWDMVLKLRQAKKSVS</sequence>
<keyword evidence="2" id="KW-1185">Reference proteome</keyword>
<organism evidence="1 2">
    <name type="scientific">Hyphopichia burtonii NRRL Y-1933</name>
    <dbReference type="NCBI Taxonomy" id="984485"/>
    <lineage>
        <taxon>Eukaryota</taxon>
        <taxon>Fungi</taxon>
        <taxon>Dikarya</taxon>
        <taxon>Ascomycota</taxon>
        <taxon>Saccharomycotina</taxon>
        <taxon>Pichiomycetes</taxon>
        <taxon>Debaryomycetaceae</taxon>
        <taxon>Hyphopichia</taxon>
    </lineage>
</organism>
<gene>
    <name evidence="1" type="ORF">HYPBUDRAFT_152650</name>
</gene>
<accession>A0A1E4RKW2</accession>
<dbReference type="GeneID" id="30995677"/>
<proteinExistence type="predicted"/>
<dbReference type="RefSeq" id="XP_020076985.1">
    <property type="nucleotide sequence ID" value="XM_020221127.1"/>
</dbReference>
<evidence type="ECO:0000313" key="1">
    <source>
        <dbReference type="EMBL" id="ODV67918.1"/>
    </source>
</evidence>
<reference evidence="2" key="1">
    <citation type="submission" date="2016-05" db="EMBL/GenBank/DDBJ databases">
        <title>Comparative genomics of biotechnologically important yeasts.</title>
        <authorList>
            <consortium name="DOE Joint Genome Institute"/>
            <person name="Riley R."/>
            <person name="Haridas S."/>
            <person name="Wolfe K.H."/>
            <person name="Lopes M.R."/>
            <person name="Hittinger C.T."/>
            <person name="Goker M."/>
            <person name="Salamov A."/>
            <person name="Wisecaver J."/>
            <person name="Long T.M."/>
            <person name="Aerts A.L."/>
            <person name="Barry K."/>
            <person name="Choi C."/>
            <person name="Clum A."/>
            <person name="Coughlan A.Y."/>
            <person name="Deshpande S."/>
            <person name="Douglass A.P."/>
            <person name="Hanson S.J."/>
            <person name="Klenk H.-P."/>
            <person name="Labutti K."/>
            <person name="Lapidus A."/>
            <person name="Lindquist E."/>
            <person name="Lipzen A."/>
            <person name="Meier-Kolthoff J.P."/>
            <person name="Ohm R.A."/>
            <person name="Otillar R.P."/>
            <person name="Pangilinan J."/>
            <person name="Peng Y."/>
            <person name="Rokas A."/>
            <person name="Rosa C.A."/>
            <person name="Scheuner C."/>
            <person name="Sibirny A.A."/>
            <person name="Slot J.C."/>
            <person name="Stielow J.B."/>
            <person name="Sun H."/>
            <person name="Kurtzman C.P."/>
            <person name="Blackwell M."/>
            <person name="Grigoriev I.V."/>
            <person name="Jeffries T.W."/>
        </authorList>
    </citation>
    <scope>NUCLEOTIDE SEQUENCE [LARGE SCALE GENOMIC DNA]</scope>
    <source>
        <strain evidence="2">NRRL Y-1933</strain>
    </source>
</reference>
<dbReference type="EMBL" id="KV454540">
    <property type="protein sequence ID" value="ODV67918.1"/>
    <property type="molecule type" value="Genomic_DNA"/>
</dbReference>
<name>A0A1E4RKW2_9ASCO</name>
<protein>
    <submittedName>
        <fullName evidence="1">Uncharacterized protein</fullName>
    </submittedName>
</protein>
<evidence type="ECO:0000313" key="2">
    <source>
        <dbReference type="Proteomes" id="UP000095085"/>
    </source>
</evidence>
<dbReference type="AlphaFoldDB" id="A0A1E4RKW2"/>
<dbReference type="Proteomes" id="UP000095085">
    <property type="component" value="Unassembled WGS sequence"/>
</dbReference>
<dbReference type="OrthoDB" id="4082867at2759"/>